<dbReference type="Proteomes" id="UP000004995">
    <property type="component" value="Unassembled WGS sequence"/>
</dbReference>
<feature type="domain" description="RING-type" evidence="3">
    <location>
        <begin position="167"/>
        <end position="208"/>
    </location>
</feature>
<dbReference type="PANTHER" id="PTHR22765:SF348">
    <property type="entry name" value="OS09G0446275 PROTEIN"/>
    <property type="match status" value="1"/>
</dbReference>
<reference evidence="4" key="2">
    <citation type="submission" date="2018-08" db="UniProtKB">
        <authorList>
            <consortium name="EnsemblPlants"/>
        </authorList>
    </citation>
    <scope>IDENTIFICATION</scope>
    <source>
        <strain evidence="4">Yugu1</strain>
    </source>
</reference>
<dbReference type="InterPro" id="IPR051826">
    <property type="entry name" value="E3_ubiquitin-ligase_domain"/>
</dbReference>
<dbReference type="CDD" id="cd16454">
    <property type="entry name" value="RING-H2_PA-TM-RING"/>
    <property type="match status" value="1"/>
</dbReference>
<protein>
    <recommendedName>
        <fullName evidence="3">RING-type domain-containing protein</fullName>
    </recommendedName>
</protein>
<dbReference type="EMBL" id="AGNK02005093">
    <property type="status" value="NOT_ANNOTATED_CDS"/>
    <property type="molecule type" value="Genomic_DNA"/>
</dbReference>
<keyword evidence="1" id="KW-0863">Zinc-finger</keyword>
<dbReference type="GO" id="GO:0016567">
    <property type="term" value="P:protein ubiquitination"/>
    <property type="evidence" value="ECO:0000318"/>
    <property type="project" value="GO_Central"/>
</dbReference>
<dbReference type="Gramene" id="KQK95166">
    <property type="protein sequence ID" value="KQK95166"/>
    <property type="gene ID" value="SETIT_027999mg"/>
</dbReference>
<dbReference type="eggNOG" id="KOG0800">
    <property type="taxonomic scope" value="Eukaryota"/>
</dbReference>
<dbReference type="PANTHER" id="PTHR22765">
    <property type="entry name" value="RING FINGER AND PROTEASE ASSOCIATED DOMAIN-CONTAINING"/>
    <property type="match status" value="1"/>
</dbReference>
<dbReference type="InParanoid" id="K3ZN26"/>
<dbReference type="GO" id="GO:0061630">
    <property type="term" value="F:ubiquitin protein ligase activity"/>
    <property type="evidence" value="ECO:0000318"/>
    <property type="project" value="GO_Central"/>
</dbReference>
<accession>K3ZN26</accession>
<name>K3ZN26_SETIT</name>
<dbReference type="GO" id="GO:0005737">
    <property type="term" value="C:cytoplasm"/>
    <property type="evidence" value="ECO:0000318"/>
    <property type="project" value="GO_Central"/>
</dbReference>
<keyword evidence="1" id="KW-0862">Zinc</keyword>
<dbReference type="EnsemblPlants" id="KQK95166">
    <property type="protein sequence ID" value="KQK95166"/>
    <property type="gene ID" value="SETIT_027999mg"/>
</dbReference>
<dbReference type="GO" id="GO:0008270">
    <property type="term" value="F:zinc ion binding"/>
    <property type="evidence" value="ECO:0007669"/>
    <property type="project" value="UniProtKB-KW"/>
</dbReference>
<keyword evidence="1" id="KW-0479">Metal-binding</keyword>
<dbReference type="AlphaFoldDB" id="K3ZN26"/>
<feature type="region of interest" description="Disordered" evidence="2">
    <location>
        <begin position="52"/>
        <end position="135"/>
    </location>
</feature>
<dbReference type="PROSITE" id="PS50089">
    <property type="entry name" value="ZF_RING_2"/>
    <property type="match status" value="1"/>
</dbReference>
<dbReference type="SMART" id="SM00184">
    <property type="entry name" value="RING"/>
    <property type="match status" value="1"/>
</dbReference>
<feature type="compositionally biased region" description="Low complexity" evidence="2">
    <location>
        <begin position="104"/>
        <end position="113"/>
    </location>
</feature>
<evidence type="ECO:0000256" key="2">
    <source>
        <dbReference type="SAM" id="MobiDB-lite"/>
    </source>
</evidence>
<sequence>MTNGYASVKLPSFSHPHAKSMPMLAAVTCASRRRRMHCRGSDTAAAALELDQGQHDPGNHHHRWRDEPAPVGMPGSRERTRRQGRRRHPRDGGPALGSRRRQRQAVAAGAERAPAPEEDRSQPGPGSSAAVVSKKAPAAGEARAGVETAGAALSSEAAASSSSAVLCAVCLEEVPTGAEATTLPCSHSYHAGCVLPWLAARGACPCCRATLPSPENYILTCEIDME</sequence>
<dbReference type="OMA" id="NHHHRWR"/>
<organism evidence="4 5">
    <name type="scientific">Setaria italica</name>
    <name type="common">Foxtail millet</name>
    <name type="synonym">Panicum italicum</name>
    <dbReference type="NCBI Taxonomy" id="4555"/>
    <lineage>
        <taxon>Eukaryota</taxon>
        <taxon>Viridiplantae</taxon>
        <taxon>Streptophyta</taxon>
        <taxon>Embryophyta</taxon>
        <taxon>Tracheophyta</taxon>
        <taxon>Spermatophyta</taxon>
        <taxon>Magnoliopsida</taxon>
        <taxon>Liliopsida</taxon>
        <taxon>Poales</taxon>
        <taxon>Poaceae</taxon>
        <taxon>PACMAD clade</taxon>
        <taxon>Panicoideae</taxon>
        <taxon>Panicodae</taxon>
        <taxon>Paniceae</taxon>
        <taxon>Cenchrinae</taxon>
        <taxon>Setaria</taxon>
    </lineage>
</organism>
<dbReference type="SUPFAM" id="SSF57850">
    <property type="entry name" value="RING/U-box"/>
    <property type="match status" value="1"/>
</dbReference>
<keyword evidence="5" id="KW-1185">Reference proteome</keyword>
<evidence type="ECO:0000313" key="4">
    <source>
        <dbReference type="EnsemblPlants" id="KQK95166"/>
    </source>
</evidence>
<proteinExistence type="predicted"/>
<dbReference type="HOGENOM" id="CLU_080550_0_0_1"/>
<dbReference type="InterPro" id="IPR001841">
    <property type="entry name" value="Znf_RING"/>
</dbReference>
<evidence type="ECO:0000313" key="5">
    <source>
        <dbReference type="Proteomes" id="UP000004995"/>
    </source>
</evidence>
<dbReference type="Gene3D" id="3.30.40.10">
    <property type="entry name" value="Zinc/RING finger domain, C3HC4 (zinc finger)"/>
    <property type="match status" value="1"/>
</dbReference>
<reference evidence="5" key="1">
    <citation type="journal article" date="2012" name="Nat. Biotechnol.">
        <title>Reference genome sequence of the model plant Setaria.</title>
        <authorList>
            <person name="Bennetzen J.L."/>
            <person name="Schmutz J."/>
            <person name="Wang H."/>
            <person name="Percifield R."/>
            <person name="Hawkins J."/>
            <person name="Pontaroli A.C."/>
            <person name="Estep M."/>
            <person name="Feng L."/>
            <person name="Vaughn J.N."/>
            <person name="Grimwood J."/>
            <person name="Jenkins J."/>
            <person name="Barry K."/>
            <person name="Lindquist E."/>
            <person name="Hellsten U."/>
            <person name="Deshpande S."/>
            <person name="Wang X."/>
            <person name="Wu X."/>
            <person name="Mitros T."/>
            <person name="Triplett J."/>
            <person name="Yang X."/>
            <person name="Ye C.Y."/>
            <person name="Mauro-Herrera M."/>
            <person name="Wang L."/>
            <person name="Li P."/>
            <person name="Sharma M."/>
            <person name="Sharma R."/>
            <person name="Ronald P.C."/>
            <person name="Panaud O."/>
            <person name="Kellogg E.A."/>
            <person name="Brutnell T.P."/>
            <person name="Doust A.N."/>
            <person name="Tuskan G.A."/>
            <person name="Rokhsar D."/>
            <person name="Devos K.M."/>
        </authorList>
    </citation>
    <scope>NUCLEOTIDE SEQUENCE [LARGE SCALE GENOMIC DNA]</scope>
    <source>
        <strain evidence="5">cv. Yugu1</strain>
    </source>
</reference>
<dbReference type="InterPro" id="IPR013083">
    <property type="entry name" value="Znf_RING/FYVE/PHD"/>
</dbReference>
<feature type="compositionally biased region" description="Basic residues" evidence="2">
    <location>
        <begin position="79"/>
        <end position="89"/>
    </location>
</feature>
<dbReference type="STRING" id="4555.K3ZN26"/>
<dbReference type="Pfam" id="PF13639">
    <property type="entry name" value="zf-RING_2"/>
    <property type="match status" value="1"/>
</dbReference>
<feature type="compositionally biased region" description="Basic and acidic residues" evidence="2">
    <location>
        <begin position="52"/>
        <end position="68"/>
    </location>
</feature>
<evidence type="ECO:0000259" key="3">
    <source>
        <dbReference type="PROSITE" id="PS50089"/>
    </source>
</evidence>
<feature type="compositionally biased region" description="Low complexity" evidence="2">
    <location>
        <begin position="125"/>
        <end position="135"/>
    </location>
</feature>
<evidence type="ECO:0000256" key="1">
    <source>
        <dbReference type="PROSITE-ProRule" id="PRU00175"/>
    </source>
</evidence>